<dbReference type="EMBL" id="LT629758">
    <property type="protein sequence ID" value="SDT73620.1"/>
    <property type="molecule type" value="Genomic_DNA"/>
</dbReference>
<dbReference type="Proteomes" id="UP000198688">
    <property type="component" value="Chromosome I"/>
</dbReference>
<dbReference type="AlphaFoldDB" id="A0A1H2CSU0"/>
<reference evidence="1 2" key="1">
    <citation type="submission" date="2016-10" db="EMBL/GenBank/DDBJ databases">
        <authorList>
            <person name="de Groot N.N."/>
        </authorList>
    </citation>
    <scope>NUCLEOTIDE SEQUENCE [LARGE SCALE GENOMIC DNA]</scope>
    <source>
        <strain evidence="1 2">DSM 43941</strain>
    </source>
</reference>
<organism evidence="1 2">
    <name type="scientific">Actinoplanes derwentensis</name>
    <dbReference type="NCBI Taxonomy" id="113562"/>
    <lineage>
        <taxon>Bacteria</taxon>
        <taxon>Bacillati</taxon>
        <taxon>Actinomycetota</taxon>
        <taxon>Actinomycetes</taxon>
        <taxon>Micromonosporales</taxon>
        <taxon>Micromonosporaceae</taxon>
        <taxon>Actinoplanes</taxon>
    </lineage>
</organism>
<proteinExistence type="predicted"/>
<dbReference type="STRING" id="113562.SAMN04489716_6726"/>
<protein>
    <submittedName>
        <fullName evidence="1">Uncharacterized protein</fullName>
    </submittedName>
</protein>
<evidence type="ECO:0000313" key="1">
    <source>
        <dbReference type="EMBL" id="SDT73620.1"/>
    </source>
</evidence>
<gene>
    <name evidence="1" type="ORF">SAMN04489716_6726</name>
</gene>
<sequence length="88" mass="9842">MPPDLPVPADHLVGRIVHVPAGSCRYRDGALVLLVRRVRLDISQWYGGQWVWLEGDELSGNGFRLAWRQALVHVSVCDLRALAGRRAT</sequence>
<name>A0A1H2CSU0_9ACTN</name>
<accession>A0A1H2CSU0</accession>
<evidence type="ECO:0000313" key="2">
    <source>
        <dbReference type="Proteomes" id="UP000198688"/>
    </source>
</evidence>
<keyword evidence="2" id="KW-1185">Reference proteome</keyword>